<reference evidence="2 3" key="1">
    <citation type="journal article" date="2019" name="Nat. Ecol. Evol.">
        <title>Megaphylogeny resolves global patterns of mushroom evolution.</title>
        <authorList>
            <person name="Varga T."/>
            <person name="Krizsan K."/>
            <person name="Foldi C."/>
            <person name="Dima B."/>
            <person name="Sanchez-Garcia M."/>
            <person name="Sanchez-Ramirez S."/>
            <person name="Szollosi G.J."/>
            <person name="Szarkandi J.G."/>
            <person name="Papp V."/>
            <person name="Albert L."/>
            <person name="Andreopoulos W."/>
            <person name="Angelini C."/>
            <person name="Antonin V."/>
            <person name="Barry K.W."/>
            <person name="Bougher N.L."/>
            <person name="Buchanan P."/>
            <person name="Buyck B."/>
            <person name="Bense V."/>
            <person name="Catcheside P."/>
            <person name="Chovatia M."/>
            <person name="Cooper J."/>
            <person name="Damon W."/>
            <person name="Desjardin D."/>
            <person name="Finy P."/>
            <person name="Geml J."/>
            <person name="Haridas S."/>
            <person name="Hughes K."/>
            <person name="Justo A."/>
            <person name="Karasinski D."/>
            <person name="Kautmanova I."/>
            <person name="Kiss B."/>
            <person name="Kocsube S."/>
            <person name="Kotiranta H."/>
            <person name="LaButti K.M."/>
            <person name="Lechner B.E."/>
            <person name="Liimatainen K."/>
            <person name="Lipzen A."/>
            <person name="Lukacs Z."/>
            <person name="Mihaltcheva S."/>
            <person name="Morgado L.N."/>
            <person name="Niskanen T."/>
            <person name="Noordeloos M.E."/>
            <person name="Ohm R.A."/>
            <person name="Ortiz-Santana B."/>
            <person name="Ovrebo C."/>
            <person name="Racz N."/>
            <person name="Riley R."/>
            <person name="Savchenko A."/>
            <person name="Shiryaev A."/>
            <person name="Soop K."/>
            <person name="Spirin V."/>
            <person name="Szebenyi C."/>
            <person name="Tomsovsky M."/>
            <person name="Tulloss R.E."/>
            <person name="Uehling J."/>
            <person name="Grigoriev I.V."/>
            <person name="Vagvolgyi C."/>
            <person name="Papp T."/>
            <person name="Martin F.M."/>
            <person name="Miettinen O."/>
            <person name="Hibbett D.S."/>
            <person name="Nagy L.G."/>
        </authorList>
    </citation>
    <scope>NUCLEOTIDE SEQUENCE [LARGE SCALE GENOMIC DNA]</scope>
    <source>
        <strain evidence="2 3">FP101781</strain>
    </source>
</reference>
<comment type="caution">
    <text evidence="2">The sequence shown here is derived from an EMBL/GenBank/DDBJ whole genome shotgun (WGS) entry which is preliminary data.</text>
</comment>
<protein>
    <submittedName>
        <fullName evidence="2">Uncharacterized protein</fullName>
    </submittedName>
</protein>
<dbReference type="Proteomes" id="UP000298030">
    <property type="component" value="Unassembled WGS sequence"/>
</dbReference>
<proteinExistence type="predicted"/>
<dbReference type="AlphaFoldDB" id="A0A4Y7SDD1"/>
<sequence length="102" mass="11480">MYNLEGGREGGTRGAMRRWTLVSSQVPSVSAYWNLHLDPSCSVLGQCFDAWRSLLRRYGFLYVAGLCFPFGEAIWGLLIFSFDVTILGRDYLATRGDYPGTE</sequence>
<keyword evidence="1" id="KW-1133">Transmembrane helix</keyword>
<keyword evidence="1" id="KW-0472">Membrane</keyword>
<name>A0A4Y7SDD1_COPMI</name>
<gene>
    <name evidence="2" type="ORF">FA13DRAFT_342326</name>
</gene>
<keyword evidence="3" id="KW-1185">Reference proteome</keyword>
<keyword evidence="1" id="KW-0812">Transmembrane</keyword>
<organism evidence="2 3">
    <name type="scientific">Coprinellus micaceus</name>
    <name type="common">Glistening ink-cap mushroom</name>
    <name type="synonym">Coprinus micaceus</name>
    <dbReference type="NCBI Taxonomy" id="71717"/>
    <lineage>
        <taxon>Eukaryota</taxon>
        <taxon>Fungi</taxon>
        <taxon>Dikarya</taxon>
        <taxon>Basidiomycota</taxon>
        <taxon>Agaricomycotina</taxon>
        <taxon>Agaricomycetes</taxon>
        <taxon>Agaricomycetidae</taxon>
        <taxon>Agaricales</taxon>
        <taxon>Agaricineae</taxon>
        <taxon>Psathyrellaceae</taxon>
        <taxon>Coprinellus</taxon>
    </lineage>
</organism>
<evidence type="ECO:0000256" key="1">
    <source>
        <dbReference type="SAM" id="Phobius"/>
    </source>
</evidence>
<evidence type="ECO:0000313" key="3">
    <source>
        <dbReference type="Proteomes" id="UP000298030"/>
    </source>
</evidence>
<evidence type="ECO:0000313" key="2">
    <source>
        <dbReference type="EMBL" id="TEB19663.1"/>
    </source>
</evidence>
<dbReference type="EMBL" id="QPFP01000180">
    <property type="protein sequence ID" value="TEB19663.1"/>
    <property type="molecule type" value="Genomic_DNA"/>
</dbReference>
<feature type="transmembrane region" description="Helical" evidence="1">
    <location>
        <begin position="60"/>
        <end position="82"/>
    </location>
</feature>
<accession>A0A4Y7SDD1</accession>